<accession>A0A8S1IR18</accession>
<organism evidence="1 2">
    <name type="scientific">Ostreobium quekettii</name>
    <dbReference type="NCBI Taxonomy" id="121088"/>
    <lineage>
        <taxon>Eukaryota</taxon>
        <taxon>Viridiplantae</taxon>
        <taxon>Chlorophyta</taxon>
        <taxon>core chlorophytes</taxon>
        <taxon>Ulvophyceae</taxon>
        <taxon>TCBD clade</taxon>
        <taxon>Bryopsidales</taxon>
        <taxon>Ostreobineae</taxon>
        <taxon>Ostreobiaceae</taxon>
        <taxon>Ostreobium</taxon>
    </lineage>
</organism>
<evidence type="ECO:0000313" key="2">
    <source>
        <dbReference type="Proteomes" id="UP000708148"/>
    </source>
</evidence>
<proteinExistence type="predicted"/>
<reference evidence="1" key="1">
    <citation type="submission" date="2020-12" db="EMBL/GenBank/DDBJ databases">
        <authorList>
            <person name="Iha C."/>
        </authorList>
    </citation>
    <scope>NUCLEOTIDE SEQUENCE</scope>
</reference>
<protein>
    <submittedName>
        <fullName evidence="1">Uncharacterized protein</fullName>
    </submittedName>
</protein>
<dbReference type="Proteomes" id="UP000708148">
    <property type="component" value="Unassembled WGS sequence"/>
</dbReference>
<keyword evidence="2" id="KW-1185">Reference proteome</keyword>
<name>A0A8S1IR18_9CHLO</name>
<comment type="caution">
    <text evidence="1">The sequence shown here is derived from an EMBL/GenBank/DDBJ whole genome shotgun (WGS) entry which is preliminary data.</text>
</comment>
<evidence type="ECO:0000313" key="1">
    <source>
        <dbReference type="EMBL" id="CAD7696173.1"/>
    </source>
</evidence>
<sequence>MPDRVEFTADLAWDEFLAITEADACAVGFGNRYVVTIQEGDVLVVEKDTCNNFRAVRGFSHTPEGDVVTQTSVSEKEMGGEDVEFIEAFMERRECADGVGIVAEAAGTSCRHRYVMRRTFPDLGLNLSLFAGMDLPGVGGKALPDGYFGEVDFSVEGGVLGVTFMYAKFVTGEGGRKGESYALSSCGEIQEKPALLEVIQGEVDFDTLRYRWRAEQLPGDPTKWLGEGEWRGSRSTLEIEGNTMWSSEGEAEWRPPDTEDNSMALVLTAGEAYFWGPRTIEPLGSRAPRPTQLVFQAGKRVSKTRFQRVEWRYNGEGHCTRIDHEVYNRKG</sequence>
<dbReference type="EMBL" id="CAJHUC010000442">
    <property type="protein sequence ID" value="CAD7696173.1"/>
    <property type="molecule type" value="Genomic_DNA"/>
</dbReference>
<gene>
    <name evidence="1" type="ORF">OSTQU699_LOCUS1534</name>
</gene>
<dbReference type="AlphaFoldDB" id="A0A8S1IR18"/>